<dbReference type="InterPro" id="IPR000387">
    <property type="entry name" value="Tyr_Pase_dom"/>
</dbReference>
<evidence type="ECO:0000259" key="4">
    <source>
        <dbReference type="PROSITE" id="PS50097"/>
    </source>
</evidence>
<feature type="compositionally biased region" description="Acidic residues" evidence="1">
    <location>
        <begin position="89"/>
        <end position="98"/>
    </location>
</feature>
<dbReference type="PROSITE" id="PS50097">
    <property type="entry name" value="BTB"/>
    <property type="match status" value="1"/>
</dbReference>
<evidence type="ECO:0000259" key="3">
    <source>
        <dbReference type="PROSITE" id="PS50056"/>
    </source>
</evidence>
<accession>A0A1I7Y623</accession>
<dbReference type="PANTHER" id="PTHR46163">
    <property type="entry name" value="TYROSINE-PROTEIN PHOSPHATASE-RELATED"/>
    <property type="match status" value="1"/>
</dbReference>
<dbReference type="WBParaSite" id="L893_g13104.t1">
    <property type="protein sequence ID" value="L893_g13104.t1"/>
    <property type="gene ID" value="L893_g13104"/>
</dbReference>
<dbReference type="Pfam" id="PF00102">
    <property type="entry name" value="Y_phosphatase"/>
    <property type="match status" value="1"/>
</dbReference>
<dbReference type="InterPro" id="IPR016130">
    <property type="entry name" value="Tyr_Pase_AS"/>
</dbReference>
<dbReference type="InterPro" id="IPR003595">
    <property type="entry name" value="Tyr_Pase_cat"/>
</dbReference>
<evidence type="ECO:0000313" key="5">
    <source>
        <dbReference type="Proteomes" id="UP000095287"/>
    </source>
</evidence>
<protein>
    <submittedName>
        <fullName evidence="6">Protein-tyrosine-phosphatase</fullName>
    </submittedName>
</protein>
<feature type="domain" description="Tyrosine-protein phosphatase" evidence="2">
    <location>
        <begin position="145"/>
        <end position="397"/>
    </location>
</feature>
<evidence type="ECO:0000313" key="6">
    <source>
        <dbReference type="WBParaSite" id="L893_g13104.t1"/>
    </source>
</evidence>
<reference evidence="6" key="1">
    <citation type="submission" date="2016-11" db="UniProtKB">
        <authorList>
            <consortium name="WormBaseParasite"/>
        </authorList>
    </citation>
    <scope>IDENTIFICATION</scope>
</reference>
<feature type="domain" description="Tyrosine specific protein phosphatases" evidence="3">
    <location>
        <begin position="319"/>
        <end position="388"/>
    </location>
</feature>
<dbReference type="Gene3D" id="3.30.710.10">
    <property type="entry name" value="Potassium Channel Kv1.1, Chain A"/>
    <property type="match status" value="1"/>
</dbReference>
<dbReference type="PROSITE" id="PS50055">
    <property type="entry name" value="TYR_PHOSPHATASE_PTP"/>
    <property type="match status" value="1"/>
</dbReference>
<dbReference type="PRINTS" id="PR00700">
    <property type="entry name" value="PRTYPHPHTASE"/>
</dbReference>
<sequence>MHKRVEVPLQVVTCVDCKPQNGKRSHHFSFVGLSVVKETVEKTVGLLDYFSASPSCRKAFVINVPLCAIEPRTNTRPLGKKNKKTSETVDVEATVDDSGETKRSKPKGKSNLPKTTGKSKQFSPEVEVAVGAFVSNMTTLGVEGLRKEFDELKKYVPPNFEYTMCTANAARNRYKNVVCLDASRVVLTLNVPPETDYIHANWVKLENVDKTFIATQGPLDTTISDFWRMVHQEGVTTIFMLCKVEESGEAKCAQYWPIEQGSYQTYGCMFVNNKKVESPDSRWKSYTLEVLPEGCSNSTVTKLHQMLDWPCKGVPTSGMSVLRLLKSITPGGPCLVHCSAGIGRTGTIIAVESVLQRLFKGIPVNMKELFTQLRNQRASSIQTEGQYVFVHLCIIMYINAKMPSHSEAYNQFHDQYKATTFNEGLDFPNRQTDTKDGINCLRQWIPGTTASAFIYEEFVATNGEGWNDLRASLPYQPRHQVHLTRLRRIPLWANSFNFINSKYELHIESLPHTVLYYQLSVDIARNNLIDLSSPSNITIKSPADAACVKVGEEMLWVSKSLLGIHSPFFQALFTLDFHEKATGVYTLREIELEQFLHFMAILCDVNVPVDKNSVVYLLRLGDMYQCGRVLQRCHDYLKAVNALPPEVEITLADRYGFFSVLDTAIRSIAMDDLRAFANSSEFTQLTPLGQDLIVQRLRTWRWDCA</sequence>
<feature type="region of interest" description="Disordered" evidence="1">
    <location>
        <begin position="73"/>
        <end position="120"/>
    </location>
</feature>
<dbReference type="PROSITE" id="PS00383">
    <property type="entry name" value="TYR_PHOSPHATASE_1"/>
    <property type="match status" value="1"/>
</dbReference>
<evidence type="ECO:0000259" key="2">
    <source>
        <dbReference type="PROSITE" id="PS50055"/>
    </source>
</evidence>
<dbReference type="SMART" id="SM00404">
    <property type="entry name" value="PTPc_motif"/>
    <property type="match status" value="1"/>
</dbReference>
<evidence type="ECO:0000256" key="1">
    <source>
        <dbReference type="SAM" id="MobiDB-lite"/>
    </source>
</evidence>
<feature type="domain" description="BTB" evidence="4">
    <location>
        <begin position="535"/>
        <end position="611"/>
    </location>
</feature>
<organism evidence="5 6">
    <name type="scientific">Steinernema glaseri</name>
    <dbReference type="NCBI Taxonomy" id="37863"/>
    <lineage>
        <taxon>Eukaryota</taxon>
        <taxon>Metazoa</taxon>
        <taxon>Ecdysozoa</taxon>
        <taxon>Nematoda</taxon>
        <taxon>Chromadorea</taxon>
        <taxon>Rhabditida</taxon>
        <taxon>Tylenchina</taxon>
        <taxon>Panagrolaimomorpha</taxon>
        <taxon>Strongyloidoidea</taxon>
        <taxon>Steinernematidae</taxon>
        <taxon>Steinernema</taxon>
    </lineage>
</organism>
<dbReference type="Gene3D" id="3.90.190.10">
    <property type="entry name" value="Protein tyrosine phosphatase superfamily"/>
    <property type="match status" value="1"/>
</dbReference>
<dbReference type="InterPro" id="IPR000242">
    <property type="entry name" value="PTP_cat"/>
</dbReference>
<dbReference type="Pfam" id="PF00651">
    <property type="entry name" value="BTB"/>
    <property type="match status" value="1"/>
</dbReference>
<dbReference type="SMART" id="SM00225">
    <property type="entry name" value="BTB"/>
    <property type="match status" value="1"/>
</dbReference>
<dbReference type="SUPFAM" id="SSF52799">
    <property type="entry name" value="(Phosphotyrosine protein) phosphatases II"/>
    <property type="match status" value="1"/>
</dbReference>
<dbReference type="AlphaFoldDB" id="A0A1I7Y623"/>
<dbReference type="InterPro" id="IPR011333">
    <property type="entry name" value="SKP1/BTB/POZ_sf"/>
</dbReference>
<dbReference type="PROSITE" id="PS50056">
    <property type="entry name" value="TYR_PHOSPHATASE_2"/>
    <property type="match status" value="1"/>
</dbReference>
<dbReference type="GO" id="GO:0004725">
    <property type="term" value="F:protein tyrosine phosphatase activity"/>
    <property type="evidence" value="ECO:0007669"/>
    <property type="project" value="InterPro"/>
</dbReference>
<name>A0A1I7Y623_9BILA</name>
<dbReference type="SUPFAM" id="SSF54695">
    <property type="entry name" value="POZ domain"/>
    <property type="match status" value="1"/>
</dbReference>
<dbReference type="InterPro" id="IPR029021">
    <property type="entry name" value="Prot-tyrosine_phosphatase-like"/>
</dbReference>
<dbReference type="InterPro" id="IPR000210">
    <property type="entry name" value="BTB/POZ_dom"/>
</dbReference>
<dbReference type="Proteomes" id="UP000095287">
    <property type="component" value="Unplaced"/>
</dbReference>
<dbReference type="CDD" id="cd00047">
    <property type="entry name" value="PTPc"/>
    <property type="match status" value="1"/>
</dbReference>
<dbReference type="CDD" id="cd18186">
    <property type="entry name" value="BTB_POZ_ZBTB_KLHL-like"/>
    <property type="match status" value="1"/>
</dbReference>
<dbReference type="SMART" id="SM00194">
    <property type="entry name" value="PTPc"/>
    <property type="match status" value="1"/>
</dbReference>
<dbReference type="InterPro" id="IPR052782">
    <property type="entry name" value="Oocyte-zygote_transition_reg"/>
</dbReference>
<keyword evidence="5" id="KW-1185">Reference proteome</keyword>
<proteinExistence type="predicted"/>